<feature type="compositionally biased region" description="Basic residues" evidence="1">
    <location>
        <begin position="62"/>
        <end position="80"/>
    </location>
</feature>
<accession>A0A0E0J388</accession>
<dbReference type="AlphaFoldDB" id="A0A0E0J388"/>
<dbReference type="HOGENOM" id="CLU_1356577_0_0_1"/>
<organism evidence="2">
    <name type="scientific">Oryza nivara</name>
    <name type="common">Indian wild rice</name>
    <name type="synonym">Oryza sativa f. spontanea</name>
    <dbReference type="NCBI Taxonomy" id="4536"/>
    <lineage>
        <taxon>Eukaryota</taxon>
        <taxon>Viridiplantae</taxon>
        <taxon>Streptophyta</taxon>
        <taxon>Embryophyta</taxon>
        <taxon>Tracheophyta</taxon>
        <taxon>Spermatophyta</taxon>
        <taxon>Magnoliopsida</taxon>
        <taxon>Liliopsida</taxon>
        <taxon>Poales</taxon>
        <taxon>Poaceae</taxon>
        <taxon>BOP clade</taxon>
        <taxon>Oryzoideae</taxon>
        <taxon>Oryzeae</taxon>
        <taxon>Oryzinae</taxon>
        <taxon>Oryza</taxon>
    </lineage>
</organism>
<feature type="region of interest" description="Disordered" evidence="1">
    <location>
        <begin position="128"/>
        <end position="147"/>
    </location>
</feature>
<keyword evidence="3" id="KW-1185">Reference proteome</keyword>
<name>A0A0E0J388_ORYNI</name>
<proteinExistence type="predicted"/>
<dbReference type="Proteomes" id="UP000006591">
    <property type="component" value="Chromosome 11"/>
</dbReference>
<sequence>MQYSHHLHRRPDSNPPRPHLRTRRIWARGARSGRPPHHQCRPTPREAPENASGNRGIPACAAHRRPPRRRRIRGLHHRHPIPAAITHNSTRCNSPRPPLSSVPVVVVVPAASHPGRSGRNGAGLVVTTVATPGDSPDRPSARRRGKPCRCRPCGRAALPAAARVTARRRREVGERGGRVVASRAAPGESDARGYSQFINIFK</sequence>
<reference evidence="2" key="1">
    <citation type="submission" date="2015-04" db="UniProtKB">
        <authorList>
            <consortium name="EnsemblPlants"/>
        </authorList>
    </citation>
    <scope>IDENTIFICATION</scope>
    <source>
        <strain evidence="2">SL10</strain>
    </source>
</reference>
<evidence type="ECO:0000313" key="3">
    <source>
        <dbReference type="Proteomes" id="UP000006591"/>
    </source>
</evidence>
<feature type="region of interest" description="Disordered" evidence="1">
    <location>
        <begin position="1"/>
        <end position="96"/>
    </location>
</feature>
<evidence type="ECO:0000313" key="2">
    <source>
        <dbReference type="EnsemblPlants" id="ONIVA11G16810.1"/>
    </source>
</evidence>
<protein>
    <submittedName>
        <fullName evidence="2">Uncharacterized protein</fullName>
    </submittedName>
</protein>
<reference evidence="2" key="2">
    <citation type="submission" date="2018-04" db="EMBL/GenBank/DDBJ databases">
        <title>OnivRS2 (Oryza nivara Reference Sequence Version 2).</title>
        <authorList>
            <person name="Zhang J."/>
            <person name="Kudrna D."/>
            <person name="Lee S."/>
            <person name="Talag J."/>
            <person name="Rajasekar S."/>
            <person name="Welchert J."/>
            <person name="Hsing Y.-I."/>
            <person name="Wing R.A."/>
        </authorList>
    </citation>
    <scope>NUCLEOTIDE SEQUENCE [LARGE SCALE GENOMIC DNA]</scope>
    <source>
        <strain evidence="2">SL10</strain>
    </source>
</reference>
<evidence type="ECO:0000256" key="1">
    <source>
        <dbReference type="SAM" id="MobiDB-lite"/>
    </source>
</evidence>
<dbReference type="Gramene" id="ONIVA11G16810.1">
    <property type="protein sequence ID" value="ONIVA11G16810.1"/>
    <property type="gene ID" value="ONIVA11G16810"/>
</dbReference>
<dbReference type="EnsemblPlants" id="ONIVA11G16810.1">
    <property type="protein sequence ID" value="ONIVA11G16810.1"/>
    <property type="gene ID" value="ONIVA11G16810"/>
</dbReference>